<dbReference type="InterPro" id="IPR011110">
    <property type="entry name" value="Reg_prop"/>
</dbReference>
<evidence type="ECO:0000313" key="17">
    <source>
        <dbReference type="EMBL" id="NME71220.1"/>
    </source>
</evidence>
<evidence type="ECO:0000256" key="3">
    <source>
        <dbReference type="ARBA" id="ARBA00022553"/>
    </source>
</evidence>
<dbReference type="GO" id="GO:0003700">
    <property type="term" value="F:DNA-binding transcription factor activity"/>
    <property type="evidence" value="ECO:0007669"/>
    <property type="project" value="InterPro"/>
</dbReference>
<feature type="domain" description="Histidine kinase" evidence="15">
    <location>
        <begin position="847"/>
        <end position="1065"/>
    </location>
</feature>
<dbReference type="EMBL" id="JABANE010000090">
    <property type="protein sequence ID" value="NME71220.1"/>
    <property type="molecule type" value="Genomic_DNA"/>
</dbReference>
<dbReference type="InterPro" id="IPR036890">
    <property type="entry name" value="HATPase_C_sf"/>
</dbReference>
<dbReference type="GO" id="GO:0043565">
    <property type="term" value="F:sequence-specific DNA binding"/>
    <property type="evidence" value="ECO:0007669"/>
    <property type="project" value="InterPro"/>
</dbReference>
<dbReference type="PANTHER" id="PTHR43547">
    <property type="entry name" value="TWO-COMPONENT HISTIDINE KINASE"/>
    <property type="match status" value="1"/>
</dbReference>
<evidence type="ECO:0000256" key="6">
    <source>
        <dbReference type="ARBA" id="ARBA00022777"/>
    </source>
</evidence>
<dbReference type="SUPFAM" id="SSF46689">
    <property type="entry name" value="Homeodomain-like"/>
    <property type="match status" value="1"/>
</dbReference>
<dbReference type="Gene3D" id="3.30.565.10">
    <property type="entry name" value="Histidine kinase-like ATPase, C-terminal domain"/>
    <property type="match status" value="1"/>
</dbReference>
<dbReference type="SUPFAM" id="SSF63829">
    <property type="entry name" value="Calcium-dependent phosphotriesterase"/>
    <property type="match status" value="1"/>
</dbReference>
<dbReference type="InterPro" id="IPR009057">
    <property type="entry name" value="Homeodomain-like_sf"/>
</dbReference>
<keyword evidence="9" id="KW-0805">Transcription regulation</keyword>
<keyword evidence="12" id="KW-0472">Membrane</keyword>
<keyword evidence="10" id="KW-0804">Transcription</keyword>
<dbReference type="CDD" id="cd00075">
    <property type="entry name" value="HATPase"/>
    <property type="match status" value="1"/>
</dbReference>
<keyword evidence="18" id="KW-1185">Reference proteome</keyword>
<dbReference type="CDD" id="cd17574">
    <property type="entry name" value="REC_OmpR"/>
    <property type="match status" value="1"/>
</dbReference>
<dbReference type="SMART" id="SM00448">
    <property type="entry name" value="REC"/>
    <property type="match status" value="1"/>
</dbReference>
<protein>
    <recommendedName>
        <fullName evidence="2">histidine kinase</fullName>
        <ecNumber evidence="2">2.7.13.3</ecNumber>
    </recommendedName>
</protein>
<dbReference type="Proteomes" id="UP000576082">
    <property type="component" value="Unassembled WGS sequence"/>
</dbReference>
<dbReference type="InterPro" id="IPR005467">
    <property type="entry name" value="His_kinase_dom"/>
</dbReference>
<feature type="transmembrane region" description="Helical" evidence="12">
    <location>
        <begin position="793"/>
        <end position="814"/>
    </location>
</feature>
<dbReference type="GO" id="GO:0005524">
    <property type="term" value="F:ATP binding"/>
    <property type="evidence" value="ECO:0007669"/>
    <property type="project" value="UniProtKB-KW"/>
</dbReference>
<evidence type="ECO:0000256" key="4">
    <source>
        <dbReference type="ARBA" id="ARBA00022679"/>
    </source>
</evidence>
<keyword evidence="7" id="KW-0067">ATP-binding</keyword>
<dbReference type="InterPro" id="IPR003661">
    <property type="entry name" value="HisK_dim/P_dom"/>
</dbReference>
<feature type="chain" id="PRO_5031419984" description="histidine kinase" evidence="13">
    <location>
        <begin position="20"/>
        <end position="1355"/>
    </location>
</feature>
<dbReference type="InterPro" id="IPR036097">
    <property type="entry name" value="HisK_dim/P_sf"/>
</dbReference>
<keyword evidence="8" id="KW-0902">Two-component regulatory system</keyword>
<keyword evidence="12" id="KW-1133">Transmembrane helix</keyword>
<feature type="domain" description="HTH araC/xylS-type" evidence="14">
    <location>
        <begin position="1244"/>
        <end position="1343"/>
    </location>
</feature>
<dbReference type="InterPro" id="IPR011006">
    <property type="entry name" value="CheY-like_superfamily"/>
</dbReference>
<evidence type="ECO:0000313" key="18">
    <source>
        <dbReference type="Proteomes" id="UP000576082"/>
    </source>
</evidence>
<dbReference type="SUPFAM" id="SSF52172">
    <property type="entry name" value="CheY-like"/>
    <property type="match status" value="1"/>
</dbReference>
<evidence type="ECO:0000259" key="14">
    <source>
        <dbReference type="PROSITE" id="PS01124"/>
    </source>
</evidence>
<dbReference type="PROSITE" id="PS50109">
    <property type="entry name" value="HIS_KIN"/>
    <property type="match status" value="1"/>
</dbReference>
<dbReference type="PRINTS" id="PR00344">
    <property type="entry name" value="BCTRLSENSOR"/>
</dbReference>
<dbReference type="SUPFAM" id="SSF55874">
    <property type="entry name" value="ATPase domain of HSP90 chaperone/DNA topoisomerase II/histidine kinase"/>
    <property type="match status" value="1"/>
</dbReference>
<dbReference type="RefSeq" id="WP_169659441.1">
    <property type="nucleotide sequence ID" value="NZ_JABANE010000090.1"/>
</dbReference>
<dbReference type="InterPro" id="IPR003594">
    <property type="entry name" value="HATPase_dom"/>
</dbReference>
<feature type="domain" description="Response regulatory" evidence="16">
    <location>
        <begin position="1095"/>
        <end position="1211"/>
    </location>
</feature>
<organism evidence="17 18">
    <name type="scientific">Flammeovirga aprica JL-4</name>
    <dbReference type="NCBI Taxonomy" id="694437"/>
    <lineage>
        <taxon>Bacteria</taxon>
        <taxon>Pseudomonadati</taxon>
        <taxon>Bacteroidota</taxon>
        <taxon>Cytophagia</taxon>
        <taxon>Cytophagales</taxon>
        <taxon>Flammeovirgaceae</taxon>
        <taxon>Flammeovirga</taxon>
    </lineage>
</organism>
<evidence type="ECO:0000256" key="11">
    <source>
        <dbReference type="PROSITE-ProRule" id="PRU00169"/>
    </source>
</evidence>
<evidence type="ECO:0000259" key="15">
    <source>
        <dbReference type="PROSITE" id="PS50109"/>
    </source>
</evidence>
<dbReference type="Gene3D" id="1.10.287.130">
    <property type="match status" value="1"/>
</dbReference>
<reference evidence="17 18" key="1">
    <citation type="submission" date="2020-04" db="EMBL/GenBank/DDBJ databases">
        <title>Flammeovirga sp. SR4, a novel species isolated from seawater.</title>
        <authorList>
            <person name="Wang X."/>
        </authorList>
    </citation>
    <scope>NUCLEOTIDE SEQUENCE [LARGE SCALE GENOMIC DNA]</scope>
    <source>
        <strain evidence="17 18">ATCC 23126</strain>
    </source>
</reference>
<keyword evidence="5" id="KW-0547">Nucleotide-binding</keyword>
<evidence type="ECO:0000256" key="8">
    <source>
        <dbReference type="ARBA" id="ARBA00023012"/>
    </source>
</evidence>
<evidence type="ECO:0000256" key="7">
    <source>
        <dbReference type="ARBA" id="ARBA00022840"/>
    </source>
</evidence>
<feature type="signal peptide" evidence="13">
    <location>
        <begin position="1"/>
        <end position="19"/>
    </location>
</feature>
<dbReference type="Gene3D" id="3.40.50.2300">
    <property type="match status" value="1"/>
</dbReference>
<dbReference type="Pfam" id="PF07495">
    <property type="entry name" value="Y_Y_Y"/>
    <property type="match status" value="1"/>
</dbReference>
<dbReference type="FunFam" id="3.30.565.10:FF:000037">
    <property type="entry name" value="Hybrid sensor histidine kinase/response regulator"/>
    <property type="match status" value="1"/>
</dbReference>
<evidence type="ECO:0000256" key="9">
    <source>
        <dbReference type="ARBA" id="ARBA00023015"/>
    </source>
</evidence>
<evidence type="ECO:0000256" key="2">
    <source>
        <dbReference type="ARBA" id="ARBA00012438"/>
    </source>
</evidence>
<dbReference type="Pfam" id="PF12833">
    <property type="entry name" value="HTH_18"/>
    <property type="match status" value="1"/>
</dbReference>
<sequence>MNKILLTLLVFLSAFNAFASTPFDLKKITVENGLSHSDVRAICQDDHGYIWLATLKGLNFFDGREIKVFDKSKGLKSNRLVEMKKDQSGLLWLLTEESGISTFNPMTYNITHHQLLKDQKGKQLYDIQNLSIKFMTMSHKGDCLYLLSTNSKVYKMPLTKDGQPKYLEEIPFNIKVQPDNFVRSIYCDDQENLWVGKRSGLFFKKNGKEGFKMIKNSNNILKGVRSIIKLKDDKYLVGTFNGLFKVALYNKSIKKIQRAKGINKINVLLKTAENDILVGNNDGLWYLKGYQPPQFIEMDESKKKVNVFALFEDQFNSIWVGCNSVGLRYTDLKESNFKHVDFVKNDTFDFRYSRCMNEVDNYYIIGTQNGIHFVGKDFSNELHSDPLHHNNAFCAVSTIAVSNSNYILAGSSGYGLYISKQPFSGFDNLKFEQLKIPKTIEKPKRFHIRKVITDKSDNAWIATNDGGLYCYNLITKKIQFIEQAKSISLSMVNSMLYEESEDLLWLGTRNKGLIKLTLEGDSIVSARQFMHSIGNEKSLSSNFVFSIVRDKKGQIWAGTIGGALNCLVNEKEGIFKRYNHSNGLFEDDIEGLLVDNQNGDLWIAGSSITRFDSKKKTFTRYSKSDGVHAENGFKVNTDFKDVNGRMFFGGIDGLTYIDIGRWREIDQKINVNIKEIQINHQELVNQNELNGRVLLDSQVQVKKSYLLHPDEKDISIEFIGVSPSEVPKMEYVYKMEGYDTKWLKASEGNSFAYYSNLSSGNYTFKVKGRLHNGPWSDVQETHFSIEKPWWQRWYSIVMFICIFIIVITLINISYIHQHKLKTQLVFAQNQREKDEELIEQKLEFFTNVGHDLRTPLTLMQGPLDEVVQNKSIAPEIREKISLSYNQTNKLLRLVNELMDFRKFDKTLELNCTKFELAPFVENIYNSFRLKAMDKKISFQLEQSKEPLNVYFDAEKIESVIYNLLSNAFKFTEENGNITIKVDADTTQKRVHLKVIDDGLGIDENALDKIFDRFYQTKNANSINIKGTGLGLSIAKSVIEAHEGKIEVESKKGEGTTFIIELPLKEMPNEKVIPQNYFVQQETTLKVSGATFEKQTVLLVEDNQDILLYLSDLLKDTCNVKTATNGQEALSILKEDRAISLVVSDVMMPEMNGTELCHEIKTNEHLWHIPVFLLTAKTSLVHQLEGLETGADDYITKPFKPSILKQKVINVLKNKEHVMEMYQGVMQLQKPLSKYSKEMDDNFLEETIAIVEKHLPDANLNVQLLVDEMGMSQSALYKKMKDVTGKSLVEFIKDVRMRKAGELLLSSNLKIFEIAYEIGFNDVKYFRKCFKEHYGMSASEYIKKMSQLSEKQDMAS</sequence>
<dbReference type="InterPro" id="IPR001789">
    <property type="entry name" value="Sig_transdc_resp-reg_receiver"/>
</dbReference>
<dbReference type="Pfam" id="PF00512">
    <property type="entry name" value="HisKA"/>
    <property type="match status" value="1"/>
</dbReference>
<keyword evidence="3 11" id="KW-0597">Phosphoprotein</keyword>
<evidence type="ECO:0000256" key="5">
    <source>
        <dbReference type="ARBA" id="ARBA00022741"/>
    </source>
</evidence>
<proteinExistence type="predicted"/>
<evidence type="ECO:0000256" key="12">
    <source>
        <dbReference type="SAM" id="Phobius"/>
    </source>
</evidence>
<keyword evidence="13" id="KW-0732">Signal</keyword>
<dbReference type="InterPro" id="IPR018060">
    <property type="entry name" value="HTH_AraC"/>
</dbReference>
<dbReference type="Pfam" id="PF00072">
    <property type="entry name" value="Response_reg"/>
    <property type="match status" value="1"/>
</dbReference>
<dbReference type="Pfam" id="PF02518">
    <property type="entry name" value="HATPase_c"/>
    <property type="match status" value="1"/>
</dbReference>
<dbReference type="SMART" id="SM00387">
    <property type="entry name" value="HATPase_c"/>
    <property type="match status" value="1"/>
</dbReference>
<keyword evidence="4" id="KW-0808">Transferase</keyword>
<accession>A0A7X9RYS2</accession>
<comment type="catalytic activity">
    <reaction evidence="1">
        <text>ATP + protein L-histidine = ADP + protein N-phospho-L-histidine.</text>
        <dbReference type="EC" id="2.7.13.3"/>
    </reaction>
</comment>
<dbReference type="Gene3D" id="2.130.10.10">
    <property type="entry name" value="YVTN repeat-like/Quinoprotein amine dehydrogenase"/>
    <property type="match status" value="2"/>
</dbReference>
<keyword evidence="6" id="KW-0418">Kinase</keyword>
<dbReference type="EC" id="2.7.13.3" evidence="2"/>
<dbReference type="Gene3D" id="1.10.10.60">
    <property type="entry name" value="Homeodomain-like"/>
    <property type="match status" value="2"/>
</dbReference>
<dbReference type="SUPFAM" id="SSF47384">
    <property type="entry name" value="Homodimeric domain of signal transducing histidine kinase"/>
    <property type="match status" value="1"/>
</dbReference>
<dbReference type="GO" id="GO:0000155">
    <property type="term" value="F:phosphorelay sensor kinase activity"/>
    <property type="evidence" value="ECO:0007669"/>
    <property type="project" value="InterPro"/>
</dbReference>
<dbReference type="InterPro" id="IPR013783">
    <property type="entry name" value="Ig-like_fold"/>
</dbReference>
<dbReference type="SMART" id="SM00342">
    <property type="entry name" value="HTH_ARAC"/>
    <property type="match status" value="1"/>
</dbReference>
<gene>
    <name evidence="17" type="ORF">HHU12_24865</name>
</gene>
<dbReference type="SMART" id="SM00388">
    <property type="entry name" value="HisKA"/>
    <property type="match status" value="1"/>
</dbReference>
<dbReference type="CDD" id="cd00082">
    <property type="entry name" value="HisKA"/>
    <property type="match status" value="1"/>
</dbReference>
<evidence type="ECO:0000256" key="10">
    <source>
        <dbReference type="ARBA" id="ARBA00023163"/>
    </source>
</evidence>
<name>A0A7X9RYS2_9BACT</name>
<dbReference type="SUPFAM" id="SSF101898">
    <property type="entry name" value="NHL repeat"/>
    <property type="match status" value="1"/>
</dbReference>
<dbReference type="InterPro" id="IPR004358">
    <property type="entry name" value="Sig_transdc_His_kin-like_C"/>
</dbReference>
<keyword evidence="12" id="KW-0812">Transmembrane</keyword>
<feature type="modified residue" description="4-aspartylphosphate" evidence="11">
    <location>
        <position position="1144"/>
    </location>
</feature>
<dbReference type="Pfam" id="PF07494">
    <property type="entry name" value="Reg_prop"/>
    <property type="match status" value="2"/>
</dbReference>
<dbReference type="Gene3D" id="2.60.40.10">
    <property type="entry name" value="Immunoglobulins"/>
    <property type="match status" value="1"/>
</dbReference>
<evidence type="ECO:0000259" key="16">
    <source>
        <dbReference type="PROSITE" id="PS50110"/>
    </source>
</evidence>
<dbReference type="PROSITE" id="PS50110">
    <property type="entry name" value="RESPONSE_REGULATORY"/>
    <property type="match status" value="1"/>
</dbReference>
<evidence type="ECO:0000256" key="13">
    <source>
        <dbReference type="SAM" id="SignalP"/>
    </source>
</evidence>
<comment type="caution">
    <text evidence="17">The sequence shown here is derived from an EMBL/GenBank/DDBJ whole genome shotgun (WGS) entry which is preliminary data.</text>
</comment>
<dbReference type="PROSITE" id="PS01124">
    <property type="entry name" value="HTH_ARAC_FAMILY_2"/>
    <property type="match status" value="1"/>
</dbReference>
<dbReference type="InterPro" id="IPR011123">
    <property type="entry name" value="Y_Y_Y"/>
</dbReference>
<dbReference type="PANTHER" id="PTHR43547:SF2">
    <property type="entry name" value="HYBRID SIGNAL TRANSDUCTION HISTIDINE KINASE C"/>
    <property type="match status" value="1"/>
</dbReference>
<dbReference type="InterPro" id="IPR015943">
    <property type="entry name" value="WD40/YVTN_repeat-like_dom_sf"/>
</dbReference>
<evidence type="ECO:0000256" key="1">
    <source>
        <dbReference type="ARBA" id="ARBA00000085"/>
    </source>
</evidence>